<comment type="caution">
    <text evidence="2">The sequence shown here is derived from an EMBL/GenBank/DDBJ whole genome shotgun (WGS) entry which is preliminary data.</text>
</comment>
<accession>A0A9D9I4K8</accession>
<name>A0A9D9I4K8_9BACT</name>
<sequence>MKRIIILLALLALPFIAFAQTDDAASKDDRPSVAHGSEKIKYMGSATLGIDLLGFFLHTSHGAFFPKDNLYAGLSVEYSMFFIEHHINIAAHGRWFYPEKKKVQGYIGVEAGVSVLLPSYINAEEPTPGKDTYDTYYQTNAGLHLVPSLGMVINFNKVSLDIGIKYNVSPLIIEQKGFWAAIPAVGIGLIF</sequence>
<proteinExistence type="predicted"/>
<evidence type="ECO:0000313" key="3">
    <source>
        <dbReference type="Proteomes" id="UP000823597"/>
    </source>
</evidence>
<reference evidence="2" key="2">
    <citation type="journal article" date="2021" name="PeerJ">
        <title>Extensive microbial diversity within the chicken gut microbiome revealed by metagenomics and culture.</title>
        <authorList>
            <person name="Gilroy R."/>
            <person name="Ravi A."/>
            <person name="Getino M."/>
            <person name="Pursley I."/>
            <person name="Horton D.L."/>
            <person name="Alikhan N.F."/>
            <person name="Baker D."/>
            <person name="Gharbi K."/>
            <person name="Hall N."/>
            <person name="Watson M."/>
            <person name="Adriaenssens E.M."/>
            <person name="Foster-Nyarko E."/>
            <person name="Jarju S."/>
            <person name="Secka A."/>
            <person name="Antonio M."/>
            <person name="Oren A."/>
            <person name="Chaudhuri R.R."/>
            <person name="La Ragione R."/>
            <person name="Hildebrand F."/>
            <person name="Pallen M.J."/>
        </authorList>
    </citation>
    <scope>NUCLEOTIDE SEQUENCE</scope>
    <source>
        <strain evidence="2">10037</strain>
    </source>
</reference>
<feature type="signal peptide" evidence="1">
    <location>
        <begin position="1"/>
        <end position="19"/>
    </location>
</feature>
<gene>
    <name evidence="2" type="ORF">IAB93_02865</name>
</gene>
<dbReference type="EMBL" id="JADIME010000033">
    <property type="protein sequence ID" value="MBO8464921.1"/>
    <property type="molecule type" value="Genomic_DNA"/>
</dbReference>
<keyword evidence="1" id="KW-0732">Signal</keyword>
<evidence type="ECO:0000313" key="2">
    <source>
        <dbReference type="EMBL" id="MBO8464921.1"/>
    </source>
</evidence>
<feature type="chain" id="PRO_5038461121" description="Outer membrane protein beta-barrel domain-containing protein" evidence="1">
    <location>
        <begin position="20"/>
        <end position="191"/>
    </location>
</feature>
<protein>
    <recommendedName>
        <fullName evidence="4">Outer membrane protein beta-barrel domain-containing protein</fullName>
    </recommendedName>
</protein>
<organism evidence="2 3">
    <name type="scientific">Candidatus Merdivivens pullistercoris</name>
    <dbReference type="NCBI Taxonomy" id="2840873"/>
    <lineage>
        <taxon>Bacteria</taxon>
        <taxon>Pseudomonadati</taxon>
        <taxon>Bacteroidota</taxon>
        <taxon>Bacteroidia</taxon>
        <taxon>Bacteroidales</taxon>
        <taxon>Muribaculaceae</taxon>
        <taxon>Muribaculaceae incertae sedis</taxon>
        <taxon>Candidatus Merdivivens</taxon>
    </lineage>
</organism>
<evidence type="ECO:0000256" key="1">
    <source>
        <dbReference type="SAM" id="SignalP"/>
    </source>
</evidence>
<evidence type="ECO:0008006" key="4">
    <source>
        <dbReference type="Google" id="ProtNLM"/>
    </source>
</evidence>
<reference evidence="2" key="1">
    <citation type="submission" date="2020-10" db="EMBL/GenBank/DDBJ databases">
        <authorList>
            <person name="Gilroy R."/>
        </authorList>
    </citation>
    <scope>NUCLEOTIDE SEQUENCE</scope>
    <source>
        <strain evidence="2">10037</strain>
    </source>
</reference>
<dbReference type="Proteomes" id="UP000823597">
    <property type="component" value="Unassembled WGS sequence"/>
</dbReference>
<dbReference type="AlphaFoldDB" id="A0A9D9I4K8"/>